<evidence type="ECO:0000256" key="1">
    <source>
        <dbReference type="SAM" id="MobiDB-lite"/>
    </source>
</evidence>
<reference evidence="2 5" key="1">
    <citation type="journal article" date="2015" name="ISME J.">
        <title>Elemental sulfur and acetate can support life of a novel strictly anaerobic haloarchaeon.</title>
        <authorList>
            <person name="Sorokin D.Y."/>
            <person name="Kublanov I.V."/>
            <person name="Gavrilov S.N."/>
            <person name="Rojo D."/>
            <person name="Roman P."/>
            <person name="Golyshin P.N."/>
            <person name="Slepak V.Z."/>
            <person name="Smedile F."/>
            <person name="Ferrer M."/>
            <person name="Messina E."/>
            <person name="La Cono V."/>
            <person name="Yakimov M.M."/>
        </authorList>
    </citation>
    <scope>NUCLEOTIDE SEQUENCE [LARGE SCALE GENOMIC DNA]</scope>
    <source>
        <strain evidence="2 5">HSR2</strain>
    </source>
</reference>
<dbReference type="EMBL" id="CP011564">
    <property type="protein sequence ID" value="ALG81948.1"/>
    <property type="molecule type" value="Genomic_DNA"/>
</dbReference>
<accession>A0A0F7P9U4</accession>
<dbReference type="STRING" id="1604004.HLASA_1052"/>
<dbReference type="KEGG" id="hsu:HLASF_1063"/>
<evidence type="ECO:0000313" key="3">
    <source>
        <dbReference type="EMBL" id="ALG81948.1"/>
    </source>
</evidence>
<feature type="region of interest" description="Disordered" evidence="1">
    <location>
        <begin position="154"/>
        <end position="177"/>
    </location>
</feature>
<gene>
    <name evidence="3" type="ORF">HLASA_1052</name>
    <name evidence="2" type="ORF">HLASF_1063</name>
</gene>
<evidence type="ECO:0000313" key="4">
    <source>
        <dbReference type="Proteomes" id="UP000060390"/>
    </source>
</evidence>
<name>A0A0F7P9U4_9EURY</name>
<proteinExistence type="predicted"/>
<feature type="region of interest" description="Disordered" evidence="1">
    <location>
        <begin position="197"/>
        <end position="239"/>
    </location>
</feature>
<dbReference type="KEGG" id="hsf:HLASA_1052"/>
<sequence>MVFHRAGERANRGRLRRTPARDAGRIWRRIARDDRGIPRGRGVQFRVGTRVRVVLRVRGWRDDRRRRREQTDGPAALVPDFSIAIDRREIFGVTGPDRWRQCHRKRCNLRPGHRDRRIHRSNASGVDTRPVGPLSPRVCSDWHDVLRGCQPRGTRRAWGHRRRVRPVSRRVRRRRSGRVRLDSIPQSDVLLRTDAAPDRRNVRSHRYRHSSGGVRRTAGAQSNPVSPARYLDQRSRPRKAVNRLGIKPRGIRLVPPVNTSATVFVPTAGPTG</sequence>
<dbReference type="AlphaFoldDB" id="A0A0F7P9U4"/>
<dbReference type="Proteomes" id="UP000060390">
    <property type="component" value="Chromosome"/>
</dbReference>
<protein>
    <submittedName>
        <fullName evidence="2">Uncharacterized protein</fullName>
    </submittedName>
</protein>
<dbReference type="HOGENOM" id="CLU_1021590_0_0_2"/>
<keyword evidence="5" id="KW-1185">Reference proteome</keyword>
<dbReference type="EMBL" id="CP008874">
    <property type="protein sequence ID" value="AKH97552.1"/>
    <property type="molecule type" value="Genomic_DNA"/>
</dbReference>
<organism evidence="2 5">
    <name type="scientific">Halanaeroarchaeum sulfurireducens</name>
    <dbReference type="NCBI Taxonomy" id="1604004"/>
    <lineage>
        <taxon>Archaea</taxon>
        <taxon>Methanobacteriati</taxon>
        <taxon>Methanobacteriota</taxon>
        <taxon>Stenosarchaea group</taxon>
        <taxon>Halobacteria</taxon>
        <taxon>Halobacteriales</taxon>
        <taxon>Halobacteriaceae</taxon>
        <taxon>Halanaeroarchaeum</taxon>
    </lineage>
</organism>
<reference evidence="4" key="2">
    <citation type="submission" date="2015-05" db="EMBL/GenBank/DDBJ databases">
        <title>Complete genome sequence of Halanaeroarchaeum sulfurireducens type strain M27-SA2, a sulfate-reducer haloarchaeon from marine anoxic lake Medee.</title>
        <authorList>
            <person name="Messina E."/>
            <person name="Kublanov I.V."/>
            <person name="Toshchakov S."/>
            <person name="Arcadi E."/>
            <person name="La Spada G."/>
            <person name="La Cono V."/>
            <person name="Yakimov M.M."/>
        </authorList>
    </citation>
    <scope>NUCLEOTIDE SEQUENCE [LARGE SCALE GENOMIC DNA]</scope>
    <source>
        <strain evidence="4">M27-SA2</strain>
    </source>
</reference>
<reference evidence="3 4" key="3">
    <citation type="journal article" date="2016" name="Stand. Genomic Sci.">
        <title>Complete genome sequence of 'Halanaeroarchaeum sulfurireducens' M27-SA2, a sulfur-reducing and acetate-oxidizing haloarchaeon from the deep-sea hypersaline anoxic lake Medee.</title>
        <authorList>
            <person name="Messina E."/>
            <person name="Sorokin D.Y."/>
            <person name="Kublanov I.V."/>
            <person name="Toshchakov S."/>
            <person name="Lopatina A."/>
            <person name="Arcadi E."/>
            <person name="Smedile F."/>
            <person name="La Spada G."/>
            <person name="La Cono V."/>
            <person name="Yakimov M.M."/>
        </authorList>
    </citation>
    <scope>NUCLEOTIDE SEQUENCE [LARGE SCALE GENOMIC DNA]</scope>
    <source>
        <strain evidence="3 4">M27-SA2</strain>
    </source>
</reference>
<dbReference type="Proteomes" id="UP000069906">
    <property type="component" value="Chromosome"/>
</dbReference>
<evidence type="ECO:0000313" key="2">
    <source>
        <dbReference type="EMBL" id="AKH97552.1"/>
    </source>
</evidence>
<evidence type="ECO:0000313" key="5">
    <source>
        <dbReference type="Proteomes" id="UP000069906"/>
    </source>
</evidence>